<proteinExistence type="predicted"/>
<keyword evidence="1" id="KW-0808">Transferase</keyword>
<protein>
    <submittedName>
        <fullName evidence="1">Glycosyltransferase</fullName>
    </submittedName>
</protein>
<dbReference type="GO" id="GO:0016740">
    <property type="term" value="F:transferase activity"/>
    <property type="evidence" value="ECO:0007669"/>
    <property type="project" value="UniProtKB-KW"/>
</dbReference>
<sequence length="352" mass="41021">MKIYIFSEINYYDNKHINQYLFDYLISENIDCYFIERVSMGIPLKGIWHRFIDFFSKKNSTSQRINNPNNDRIIKSFILPSSPLFRIINKFIFKKNKLILNKDDILISFVPHEHIYSICGRNAIWVYYCVHDTTQQKYCNKKSILHFERNSLSKNSVMFCDNQHVIDKLGLDSISYLSETNQGKCRSFSYLMPPPVPNEFYIKKTLPDVLYDFVYYGSFHENIDNNIILSISNEYKIIIISNNTPSILHGHKNITIVPSIYSMSDLANAINSAKFILLPYKNTQFMETITPAKILQVKAFSKPVLCTNKSLSEKYSLSNDINKLLTPERISSIYSVNEICSFILNKINHNAN</sequence>
<reference evidence="1" key="1">
    <citation type="submission" date="2012-01" db="EMBL/GenBank/DDBJ databases">
        <title>Structure and gene cluster of the O-antigen of Providencia alcalifaciens O22 containing D glyceramide 2-phosphate.</title>
        <authorList>
            <person name="Ovchinnikova O.G."/>
            <person name="Liu B."/>
            <person name="Guo D."/>
            <person name="Kocharova N.A."/>
            <person name="Bialczak-Kokot M."/>
            <person name="Shashkov A.S."/>
            <person name="Feng L."/>
            <person name="Rozalski A."/>
            <person name="Wang L."/>
            <person name="Knirel Y.A."/>
        </authorList>
    </citation>
    <scope>NUCLEOTIDE SEQUENCE</scope>
    <source>
        <strain evidence="1">166/49</strain>
    </source>
</reference>
<evidence type="ECO:0000313" key="1">
    <source>
        <dbReference type="EMBL" id="AFV94419.1"/>
    </source>
</evidence>
<organism evidence="1">
    <name type="scientific">Providencia alcalifaciens</name>
    <dbReference type="NCBI Taxonomy" id="126385"/>
    <lineage>
        <taxon>Bacteria</taxon>
        <taxon>Pseudomonadati</taxon>
        <taxon>Pseudomonadota</taxon>
        <taxon>Gammaproteobacteria</taxon>
        <taxon>Enterobacterales</taxon>
        <taxon>Morganellaceae</taxon>
        <taxon>Providencia</taxon>
    </lineage>
</organism>
<accession>M9P1F5</accession>
<dbReference type="EMBL" id="JQ417203">
    <property type="protein sequence ID" value="AFV94419.1"/>
    <property type="molecule type" value="Genomic_DNA"/>
</dbReference>
<gene>
    <name evidence="1" type="primary">wpaR</name>
</gene>
<dbReference type="Gene3D" id="3.40.50.2000">
    <property type="entry name" value="Glycogen Phosphorylase B"/>
    <property type="match status" value="1"/>
</dbReference>
<dbReference type="AlphaFoldDB" id="M9P1F5"/>
<name>M9P1F5_9GAMM</name>